<dbReference type="Gene3D" id="1.10.10.10">
    <property type="entry name" value="Winged helix-like DNA-binding domain superfamily/Winged helix DNA-binding domain"/>
    <property type="match status" value="1"/>
</dbReference>
<evidence type="ECO:0000313" key="3">
    <source>
        <dbReference type="Proteomes" id="UP001595846"/>
    </source>
</evidence>
<protein>
    <recommendedName>
        <fullName evidence="1">DUF7344 domain-containing protein</fullName>
    </recommendedName>
</protein>
<dbReference type="InterPro" id="IPR055768">
    <property type="entry name" value="DUF7344"/>
</dbReference>
<dbReference type="InterPro" id="IPR036388">
    <property type="entry name" value="WH-like_DNA-bd_sf"/>
</dbReference>
<comment type="caution">
    <text evidence="2">The sequence shown here is derived from an EMBL/GenBank/DDBJ whole genome shotgun (WGS) entry which is preliminary data.</text>
</comment>
<accession>A0ABD5NM57</accession>
<dbReference type="RefSeq" id="WP_256530598.1">
    <property type="nucleotide sequence ID" value="NZ_CP101824.1"/>
</dbReference>
<dbReference type="Proteomes" id="UP001595846">
    <property type="component" value="Unassembled WGS sequence"/>
</dbReference>
<dbReference type="GeneID" id="73903286"/>
<organism evidence="2 3">
    <name type="scientific">Halovivax cerinus</name>
    <dbReference type="NCBI Taxonomy" id="1487865"/>
    <lineage>
        <taxon>Archaea</taxon>
        <taxon>Methanobacteriati</taxon>
        <taxon>Methanobacteriota</taxon>
        <taxon>Stenosarchaea group</taxon>
        <taxon>Halobacteria</taxon>
        <taxon>Halobacteriales</taxon>
        <taxon>Natrialbaceae</taxon>
        <taxon>Halovivax</taxon>
    </lineage>
</organism>
<dbReference type="AlphaFoldDB" id="A0ABD5NM57"/>
<evidence type="ECO:0000259" key="1">
    <source>
        <dbReference type="Pfam" id="PF24035"/>
    </source>
</evidence>
<dbReference type="Pfam" id="PF24035">
    <property type="entry name" value="DUF7344"/>
    <property type="match status" value="1"/>
</dbReference>
<dbReference type="EMBL" id="JBHSAQ010000002">
    <property type="protein sequence ID" value="MFC3957905.1"/>
    <property type="molecule type" value="Genomic_DNA"/>
</dbReference>
<keyword evidence="3" id="KW-1185">Reference proteome</keyword>
<gene>
    <name evidence="2" type="ORF">ACFOUR_05910</name>
</gene>
<evidence type="ECO:0000313" key="2">
    <source>
        <dbReference type="EMBL" id="MFC3957905.1"/>
    </source>
</evidence>
<feature type="domain" description="DUF7344" evidence="1">
    <location>
        <begin position="13"/>
        <end position="84"/>
    </location>
</feature>
<reference evidence="2 3" key="1">
    <citation type="journal article" date="2019" name="Int. J. Syst. Evol. Microbiol.">
        <title>The Global Catalogue of Microorganisms (GCM) 10K type strain sequencing project: providing services to taxonomists for standard genome sequencing and annotation.</title>
        <authorList>
            <consortium name="The Broad Institute Genomics Platform"/>
            <consortium name="The Broad Institute Genome Sequencing Center for Infectious Disease"/>
            <person name="Wu L."/>
            <person name="Ma J."/>
        </authorList>
    </citation>
    <scope>NUCLEOTIDE SEQUENCE [LARGE SCALE GENOMIC DNA]</scope>
    <source>
        <strain evidence="2 3">IBRC-M 10256</strain>
    </source>
</reference>
<proteinExistence type="predicted"/>
<name>A0ABD5NM57_9EURY</name>
<sequence length="111" mass="12180">MSLPPVQAVDDSELLTHRDRRQLCAILAASGPLPISVLAERLVERAGSRSFDDPTAARVALCHNHLPRLRDRGIVDYEPGDETVCISDRITFEVDEADLVTVVSDSRTAEV</sequence>